<feature type="chain" id="PRO_5001714679" description="Non-specific lipid-transfer protein" evidence="5">
    <location>
        <begin position="21"/>
        <end position="131"/>
    </location>
</feature>
<dbReference type="InterPro" id="IPR016140">
    <property type="entry name" value="Bifunc_inhib/LTP/seed_store"/>
</dbReference>
<evidence type="ECO:0000256" key="5">
    <source>
        <dbReference type="SAM" id="SignalP"/>
    </source>
</evidence>
<comment type="function">
    <text evidence="4">Plant non-specific lipid-transfer proteins transfer phospholipids as well as galactolipids across membranes. May play a role in wax or cutin deposition in the cell walls of expanding epidermal cells and certain secretory tissues.</text>
</comment>
<dbReference type="Gene3D" id="1.10.110.10">
    <property type="entry name" value="Plant lipid-transfer and hydrophobic proteins"/>
    <property type="match status" value="1"/>
</dbReference>
<dbReference type="AlphaFoldDB" id="A0A076L212"/>
<dbReference type="PRINTS" id="PR00382">
    <property type="entry name" value="LIPIDTRNSFER"/>
</dbReference>
<organism evidence="7">
    <name type="scientific">Cicer arietinum</name>
    <name type="common">Chickpea</name>
    <name type="synonym">Garbanzo</name>
    <dbReference type="NCBI Taxonomy" id="3827"/>
    <lineage>
        <taxon>Eukaryota</taxon>
        <taxon>Viridiplantae</taxon>
        <taxon>Streptophyta</taxon>
        <taxon>Embryophyta</taxon>
        <taxon>Tracheophyta</taxon>
        <taxon>Spermatophyta</taxon>
        <taxon>Magnoliopsida</taxon>
        <taxon>eudicotyledons</taxon>
        <taxon>Gunneridae</taxon>
        <taxon>Pentapetalae</taxon>
        <taxon>rosids</taxon>
        <taxon>fabids</taxon>
        <taxon>Fabales</taxon>
        <taxon>Fabaceae</taxon>
        <taxon>Papilionoideae</taxon>
        <taxon>50 kb inversion clade</taxon>
        <taxon>NPAAA clade</taxon>
        <taxon>Hologalegina</taxon>
        <taxon>IRL clade</taxon>
        <taxon>Cicereae</taxon>
        <taxon>Cicer</taxon>
    </lineage>
</organism>
<keyword evidence="4" id="KW-0813">Transport</keyword>
<feature type="domain" description="Bifunctional inhibitor/plant lipid transfer protein/seed storage helical" evidence="6">
    <location>
        <begin position="32"/>
        <end position="117"/>
    </location>
</feature>
<dbReference type="InterPro" id="IPR000528">
    <property type="entry name" value="Plant_nsLTP"/>
</dbReference>
<keyword evidence="2 5" id="KW-0732">Signal</keyword>
<evidence type="ECO:0000256" key="3">
    <source>
        <dbReference type="ARBA" id="ARBA00023157"/>
    </source>
</evidence>
<reference evidence="7" key="1">
    <citation type="submission" date="2014-05" db="EMBL/GenBank/DDBJ databases">
        <title>Genome-wide identification of stress proteins in chickpea genome.</title>
        <authorList>
            <person name="Sharma R."/>
            <person name="Suresh C.G."/>
        </authorList>
    </citation>
    <scope>NUCLEOTIDE SEQUENCE</scope>
    <source>
        <strain evidence="7">LTP3</strain>
    </source>
</reference>
<dbReference type="GO" id="GO:0008289">
    <property type="term" value="F:lipid binding"/>
    <property type="evidence" value="ECO:0007669"/>
    <property type="project" value="UniProtKB-KW"/>
</dbReference>
<dbReference type="EMBL" id="KJ808783">
    <property type="protein sequence ID" value="AII99867.1"/>
    <property type="molecule type" value="Genomic_DNA"/>
</dbReference>
<evidence type="ECO:0000256" key="1">
    <source>
        <dbReference type="ARBA" id="ARBA00009748"/>
    </source>
</evidence>
<dbReference type="SUPFAM" id="SSF47699">
    <property type="entry name" value="Bifunctional inhibitor/lipid-transfer protein/seed storage 2S albumin"/>
    <property type="match status" value="1"/>
</dbReference>
<dbReference type="Pfam" id="PF00234">
    <property type="entry name" value="Tryp_alpha_amyl"/>
    <property type="match status" value="1"/>
</dbReference>
<feature type="signal peptide" evidence="5">
    <location>
        <begin position="1"/>
        <end position="20"/>
    </location>
</feature>
<keyword evidence="4" id="KW-0446">Lipid-binding</keyword>
<dbReference type="CDD" id="cd01960">
    <property type="entry name" value="nsLTP1"/>
    <property type="match status" value="1"/>
</dbReference>
<keyword evidence="3" id="KW-1015">Disulfide bond</keyword>
<dbReference type="InterPro" id="IPR036312">
    <property type="entry name" value="Bifun_inhib/LTP/seed_sf"/>
</dbReference>
<sequence length="131" mass="13822">MGSSMLAKVTCMAMICFVMGSSIMKANGEIPCGQVQLYVASCVGYLRSPGPSVPEPCCNGIRTVNSQSKTTADRQSVCNCLKSTALSFPGLNPQALAALPANCGVNLPYKISTSIDCNTYVLTTPLYFLSH</sequence>
<dbReference type="SMART" id="SM00499">
    <property type="entry name" value="AAI"/>
    <property type="match status" value="1"/>
</dbReference>
<evidence type="ECO:0000256" key="2">
    <source>
        <dbReference type="ARBA" id="ARBA00022729"/>
    </source>
</evidence>
<comment type="similarity">
    <text evidence="1 4">Belongs to the plant LTP family.</text>
</comment>
<protein>
    <recommendedName>
        <fullName evidence="4">Non-specific lipid-transfer protein</fullName>
    </recommendedName>
</protein>
<dbReference type="PANTHER" id="PTHR33076">
    <property type="entry name" value="NON-SPECIFIC LIPID-TRANSFER PROTEIN 2-RELATED"/>
    <property type="match status" value="1"/>
</dbReference>
<accession>A0A076L212</accession>
<evidence type="ECO:0000313" key="7">
    <source>
        <dbReference type="EMBL" id="AII99867.1"/>
    </source>
</evidence>
<name>A0A076L212_CICAR</name>
<evidence type="ECO:0000256" key="4">
    <source>
        <dbReference type="RuleBase" id="RU000628"/>
    </source>
</evidence>
<proteinExistence type="inferred from homology"/>
<evidence type="ECO:0000259" key="6">
    <source>
        <dbReference type="SMART" id="SM00499"/>
    </source>
</evidence>
<dbReference type="GO" id="GO:0006869">
    <property type="term" value="P:lipid transport"/>
    <property type="evidence" value="ECO:0007669"/>
    <property type="project" value="InterPro"/>
</dbReference>